<evidence type="ECO:0000256" key="6">
    <source>
        <dbReference type="PROSITE-ProRule" id="PRU00094"/>
    </source>
</evidence>
<evidence type="ECO:0000259" key="8">
    <source>
        <dbReference type="PROSITE" id="PS50114"/>
    </source>
</evidence>
<dbReference type="GO" id="GO:0000981">
    <property type="term" value="F:DNA-binding transcription factor activity, RNA polymerase II-specific"/>
    <property type="evidence" value="ECO:0007669"/>
    <property type="project" value="TreeGrafter"/>
</dbReference>
<dbReference type="PANTHER" id="PTHR10071">
    <property type="entry name" value="TRANSCRIPTION FACTOR GATA FAMILY MEMBER"/>
    <property type="match status" value="1"/>
</dbReference>
<dbReference type="Ensembl" id="ENSCSAVT00000014416.1">
    <property type="protein sequence ID" value="ENSCSAVP00000014251.1"/>
    <property type="gene ID" value="ENSCSAVG00000008350.1"/>
</dbReference>
<keyword evidence="3 6" id="KW-0863">Zinc-finger</keyword>
<evidence type="ECO:0000256" key="1">
    <source>
        <dbReference type="ARBA" id="ARBA00004123"/>
    </source>
</evidence>
<feature type="domain" description="GATA-type" evidence="8">
    <location>
        <begin position="351"/>
        <end position="398"/>
    </location>
</feature>
<feature type="region of interest" description="Disordered" evidence="7">
    <location>
        <begin position="490"/>
        <end position="537"/>
    </location>
</feature>
<dbReference type="GO" id="GO:0005634">
    <property type="term" value="C:nucleus"/>
    <property type="evidence" value="ECO:0007669"/>
    <property type="project" value="UniProtKB-SubCell"/>
</dbReference>
<reference evidence="9" key="2">
    <citation type="submission" date="2025-08" db="UniProtKB">
        <authorList>
            <consortium name="Ensembl"/>
        </authorList>
    </citation>
    <scope>IDENTIFICATION</scope>
</reference>
<dbReference type="GO" id="GO:0000122">
    <property type="term" value="P:negative regulation of transcription by RNA polymerase II"/>
    <property type="evidence" value="ECO:0007669"/>
    <property type="project" value="TreeGrafter"/>
</dbReference>
<dbReference type="OMA" id="VPRPRTM"/>
<evidence type="ECO:0000313" key="9">
    <source>
        <dbReference type="Ensembl" id="ENSCSAVP00000014251.1"/>
    </source>
</evidence>
<dbReference type="InParanoid" id="H2Z9I6"/>
<keyword evidence="5" id="KW-0539">Nucleus</keyword>
<proteinExistence type="predicted"/>
<dbReference type="GO" id="GO:0000978">
    <property type="term" value="F:RNA polymerase II cis-regulatory region sequence-specific DNA binding"/>
    <property type="evidence" value="ECO:0007669"/>
    <property type="project" value="TreeGrafter"/>
</dbReference>
<dbReference type="AlphaFoldDB" id="H2Z9I6"/>
<feature type="region of interest" description="Disordered" evidence="7">
    <location>
        <begin position="1"/>
        <end position="40"/>
    </location>
</feature>
<accession>H2Z9I6</accession>
<protein>
    <recommendedName>
        <fullName evidence="8">GATA-type domain-containing protein</fullName>
    </recommendedName>
</protein>
<feature type="compositionally biased region" description="Basic and acidic residues" evidence="7">
    <location>
        <begin position="27"/>
        <end position="37"/>
    </location>
</feature>
<keyword evidence="4" id="KW-0862">Zinc</keyword>
<reference evidence="10" key="1">
    <citation type="submission" date="2003-08" db="EMBL/GenBank/DDBJ databases">
        <authorList>
            <person name="Birren B."/>
            <person name="Nusbaum C."/>
            <person name="Abebe A."/>
            <person name="Abouelleil A."/>
            <person name="Adekoya E."/>
            <person name="Ait-zahra M."/>
            <person name="Allen N."/>
            <person name="Allen T."/>
            <person name="An P."/>
            <person name="Anderson M."/>
            <person name="Anderson S."/>
            <person name="Arachchi H."/>
            <person name="Armbruster J."/>
            <person name="Bachantsang P."/>
            <person name="Baldwin J."/>
            <person name="Barry A."/>
            <person name="Bayul T."/>
            <person name="Blitshsteyn B."/>
            <person name="Bloom T."/>
            <person name="Blye J."/>
            <person name="Boguslavskiy L."/>
            <person name="Borowsky M."/>
            <person name="Boukhgalter B."/>
            <person name="Brunache A."/>
            <person name="Butler J."/>
            <person name="Calixte N."/>
            <person name="Calvo S."/>
            <person name="Camarata J."/>
            <person name="Campo K."/>
            <person name="Chang J."/>
            <person name="Cheshatsang Y."/>
            <person name="Citroen M."/>
            <person name="Collymore A."/>
            <person name="Considine T."/>
            <person name="Cook A."/>
            <person name="Cooke P."/>
            <person name="Corum B."/>
            <person name="Cuomo C."/>
            <person name="David R."/>
            <person name="Dawoe T."/>
            <person name="Degray S."/>
            <person name="Dodge S."/>
            <person name="Dooley K."/>
            <person name="Dorje P."/>
            <person name="Dorjee K."/>
            <person name="Dorris L."/>
            <person name="Duffey N."/>
            <person name="Dupes A."/>
            <person name="Elkins T."/>
            <person name="Engels R."/>
            <person name="Erickson J."/>
            <person name="Farina A."/>
            <person name="Faro S."/>
            <person name="Ferreira P."/>
            <person name="Fischer H."/>
            <person name="Fitzgerald M."/>
            <person name="Foley K."/>
            <person name="Gage D."/>
            <person name="Galagan J."/>
            <person name="Gearin G."/>
            <person name="Gnerre S."/>
            <person name="Gnirke A."/>
            <person name="Goyette A."/>
            <person name="Graham J."/>
            <person name="Grandbois E."/>
            <person name="Gyaltsen K."/>
            <person name="Hafez N."/>
            <person name="Hagopian D."/>
            <person name="Hagos B."/>
            <person name="Hall J."/>
            <person name="Hatcher B."/>
            <person name="Heller A."/>
            <person name="Higgins H."/>
            <person name="Honan T."/>
            <person name="Horn A."/>
            <person name="Houde N."/>
            <person name="Hughes L."/>
            <person name="Hulme W."/>
            <person name="Husby E."/>
            <person name="Iliev I."/>
            <person name="Jaffe D."/>
            <person name="Jones C."/>
            <person name="Kamal M."/>
            <person name="Kamat A."/>
            <person name="Kamvysselis M."/>
            <person name="Karlsson E."/>
            <person name="Kells C."/>
            <person name="Kieu A."/>
            <person name="Kisner P."/>
            <person name="Kodira C."/>
            <person name="Kulbokas E."/>
            <person name="Labutti K."/>
            <person name="Lama D."/>
            <person name="Landers T."/>
            <person name="Leger J."/>
            <person name="Levine S."/>
            <person name="Lewis D."/>
            <person name="Lewis T."/>
            <person name="Lindblad-toh K."/>
            <person name="Liu X."/>
            <person name="Lokyitsang T."/>
            <person name="Lokyitsang Y."/>
            <person name="Lucien O."/>
            <person name="Lui A."/>
            <person name="Ma L.J."/>
            <person name="Mabbitt R."/>
            <person name="Macdonald J."/>
            <person name="Maclean C."/>
            <person name="Major J."/>
            <person name="Manning J."/>
            <person name="Marabella R."/>
            <person name="Maru K."/>
            <person name="Matthews C."/>
            <person name="Mauceli E."/>
            <person name="Mccarthy M."/>
            <person name="Mcdonough S."/>
            <person name="Mcghee T."/>
            <person name="Meldrim J."/>
            <person name="Meneus L."/>
            <person name="Mesirov J."/>
            <person name="Mihalev A."/>
            <person name="Mihova T."/>
            <person name="Mikkelsen T."/>
            <person name="Mlenga V."/>
            <person name="Moru K."/>
            <person name="Mozes J."/>
            <person name="Mulrain L."/>
            <person name="Munson G."/>
            <person name="Naylor J."/>
            <person name="Newes C."/>
            <person name="Nguyen C."/>
            <person name="Nguyen N."/>
            <person name="Nguyen T."/>
            <person name="Nicol R."/>
            <person name="Nielsen C."/>
            <person name="Nizzari M."/>
            <person name="Norbu C."/>
            <person name="Norbu N."/>
            <person name="O'donnell P."/>
            <person name="Okoawo O."/>
            <person name="O'leary S."/>
            <person name="Omotosho B."/>
            <person name="O'neill K."/>
            <person name="Osman S."/>
            <person name="Parker S."/>
            <person name="Perrin D."/>
            <person name="Phunkhang P."/>
            <person name="Piqani B."/>
            <person name="Purcell S."/>
            <person name="Rachupka T."/>
            <person name="Ramasamy U."/>
            <person name="Rameau R."/>
            <person name="Ray V."/>
            <person name="Raymond C."/>
            <person name="Retta R."/>
            <person name="Richardson S."/>
            <person name="Rise C."/>
            <person name="Rodriguez J."/>
            <person name="Rogers J."/>
            <person name="Rogov P."/>
            <person name="Rutman M."/>
            <person name="Schupbach R."/>
            <person name="Seaman C."/>
            <person name="Settipalli S."/>
            <person name="Sharpe T."/>
            <person name="Sheridan J."/>
            <person name="Sherpa N."/>
            <person name="Shi J."/>
            <person name="Smirnov S."/>
            <person name="Smith C."/>
            <person name="Sougnez C."/>
            <person name="Spencer B."/>
            <person name="Stalker J."/>
            <person name="Stange-thomann N."/>
            <person name="Stavropoulos S."/>
            <person name="Stetson K."/>
            <person name="Stone C."/>
            <person name="Stone S."/>
            <person name="Stubbs M."/>
            <person name="Talamas J."/>
            <person name="Tchuinga P."/>
            <person name="Tenzing P."/>
            <person name="Tesfaye S."/>
            <person name="Theodore J."/>
            <person name="Thoulutsang Y."/>
            <person name="Topham K."/>
            <person name="Towey S."/>
            <person name="Tsamla T."/>
            <person name="Tsomo N."/>
            <person name="Vallee D."/>
            <person name="Vassiliev H."/>
            <person name="Venkataraman V."/>
            <person name="Vinson J."/>
            <person name="Vo A."/>
            <person name="Wade C."/>
            <person name="Wang S."/>
            <person name="Wangchuk T."/>
            <person name="Wangdi T."/>
            <person name="Whittaker C."/>
            <person name="Wilkinson J."/>
            <person name="Wu Y."/>
            <person name="Wyman D."/>
            <person name="Yadav S."/>
            <person name="Yang S."/>
            <person name="Yang X."/>
            <person name="Yeager S."/>
            <person name="Yee E."/>
            <person name="Young G."/>
            <person name="Zainoun J."/>
            <person name="Zembeck L."/>
            <person name="Zimmer A."/>
            <person name="Zody M."/>
            <person name="Lander E."/>
        </authorList>
    </citation>
    <scope>NUCLEOTIDE SEQUENCE [LARGE SCALE GENOMIC DNA]</scope>
</reference>
<dbReference type="InterPro" id="IPR013088">
    <property type="entry name" value="Znf_NHR/GATA"/>
</dbReference>
<evidence type="ECO:0000256" key="2">
    <source>
        <dbReference type="ARBA" id="ARBA00022723"/>
    </source>
</evidence>
<dbReference type="STRING" id="51511.ENSCSAVP00000014251"/>
<dbReference type="SUPFAM" id="SSF57716">
    <property type="entry name" value="Glucocorticoid receptor-like (DNA-binding domain)"/>
    <property type="match status" value="2"/>
</dbReference>
<dbReference type="Pfam" id="PF00320">
    <property type="entry name" value="GATA"/>
    <property type="match status" value="2"/>
</dbReference>
<dbReference type="PANTHER" id="PTHR10071:SF281">
    <property type="entry name" value="BOX A-BINDING FACTOR-RELATED"/>
    <property type="match status" value="1"/>
</dbReference>
<sequence>MYMPNPTVGIPPNPPNHGEYPNLGELKASEESNEKAPKYVSSGDVPTYYYPYRGTESEVTPYSPPISEDVVAAGGNDGSMLFGCHSDGSPRCDVTQPVYATSREVGNDVDSNPGSCERRTCSFESNEEEQLDRSDKKVTCSTQYTDYARVHDPYPSIMGNPPNFPSLPVLSTTNPDYCRSDYVTGRPPVYVPLPENSIYPSTQAPTLNPMKSAYTSQNYSSNPQYPFGATSYSSHNPCDFTHNSGISQNSPSLPNSYSYPTGLWNPSETPLNYPGVNYGVAMSPAYMGGMTSQYVEPRECVNCGAIATTAWRRDATGHYLCSTCGVWRSGGHIRAPIKSKGKLATCRRQVCSNCSTTVTTLWRRSPDGNPVCNACGLYQKLHGVPRPRTMKKDSIQTRKRKPKGQGKGKSQKQRKNSSADSGVSNDLEVEKQPSAGSGVPESPQRFDYQAQSFASANDSALSSHTMLSASLLENSLVTSERNTASPFVESHPVIGVGSSPDSGIGNPRANATTGSAGHGPEMRSSPESGDFSPMGHYEGESAEIYEKKQDTAAASYTGAFDATDGKYSGIRYGYPENQNFDPNGLAALYSAGSTGSGSRHLRQYHPYARYPSHRSPYVKPEVM</sequence>
<evidence type="ECO:0000256" key="4">
    <source>
        <dbReference type="ARBA" id="ARBA00022833"/>
    </source>
</evidence>
<dbReference type="Gene3D" id="3.30.50.10">
    <property type="entry name" value="Erythroid Transcription Factor GATA-1, subunit A"/>
    <property type="match status" value="2"/>
</dbReference>
<evidence type="ECO:0000256" key="3">
    <source>
        <dbReference type="ARBA" id="ARBA00022771"/>
    </source>
</evidence>
<dbReference type="eggNOG" id="KOG1601">
    <property type="taxonomic scope" value="Eukaryota"/>
</dbReference>
<dbReference type="PRINTS" id="PR00619">
    <property type="entry name" value="GATAZNFINGER"/>
</dbReference>
<dbReference type="CDD" id="cd00202">
    <property type="entry name" value="ZnF_GATA"/>
    <property type="match status" value="1"/>
</dbReference>
<dbReference type="InterPro" id="IPR000679">
    <property type="entry name" value="Znf_GATA"/>
</dbReference>
<feature type="domain" description="GATA-type" evidence="8">
    <location>
        <begin position="294"/>
        <end position="347"/>
    </location>
</feature>
<dbReference type="PROSITE" id="PS00344">
    <property type="entry name" value="GATA_ZN_FINGER_1"/>
    <property type="match status" value="1"/>
</dbReference>
<evidence type="ECO:0000256" key="5">
    <source>
        <dbReference type="ARBA" id="ARBA00023242"/>
    </source>
</evidence>
<dbReference type="GeneTree" id="ENSGT00940000169284"/>
<dbReference type="PROSITE" id="PS50114">
    <property type="entry name" value="GATA_ZN_FINGER_2"/>
    <property type="match status" value="2"/>
</dbReference>
<keyword evidence="2" id="KW-0479">Metal-binding</keyword>
<dbReference type="SMART" id="SM00401">
    <property type="entry name" value="ZnF_GATA"/>
    <property type="match status" value="2"/>
</dbReference>
<dbReference type="Proteomes" id="UP000007875">
    <property type="component" value="Unassembled WGS sequence"/>
</dbReference>
<dbReference type="GO" id="GO:0045944">
    <property type="term" value="P:positive regulation of transcription by RNA polymerase II"/>
    <property type="evidence" value="ECO:0007669"/>
    <property type="project" value="TreeGrafter"/>
</dbReference>
<comment type="subcellular location">
    <subcellularLocation>
        <location evidence="1">Nucleus</location>
    </subcellularLocation>
</comment>
<feature type="region of interest" description="Disordered" evidence="7">
    <location>
        <begin position="589"/>
        <end position="623"/>
    </location>
</feature>
<evidence type="ECO:0000313" key="10">
    <source>
        <dbReference type="Proteomes" id="UP000007875"/>
    </source>
</evidence>
<feature type="compositionally biased region" description="Basic residues" evidence="7">
    <location>
        <begin position="397"/>
        <end position="415"/>
    </location>
</feature>
<reference evidence="9" key="3">
    <citation type="submission" date="2025-09" db="UniProtKB">
        <authorList>
            <consortium name="Ensembl"/>
        </authorList>
    </citation>
    <scope>IDENTIFICATION</scope>
</reference>
<dbReference type="GO" id="GO:0045165">
    <property type="term" value="P:cell fate commitment"/>
    <property type="evidence" value="ECO:0007669"/>
    <property type="project" value="TreeGrafter"/>
</dbReference>
<feature type="region of interest" description="Disordered" evidence="7">
    <location>
        <begin position="386"/>
        <end position="444"/>
    </location>
</feature>
<dbReference type="InterPro" id="IPR039355">
    <property type="entry name" value="Transcription_factor_GATA"/>
</dbReference>
<evidence type="ECO:0000256" key="7">
    <source>
        <dbReference type="SAM" id="MobiDB-lite"/>
    </source>
</evidence>
<dbReference type="GO" id="GO:0008270">
    <property type="term" value="F:zinc ion binding"/>
    <property type="evidence" value="ECO:0007669"/>
    <property type="project" value="UniProtKB-KW"/>
</dbReference>
<name>H2Z9I6_CIOSA</name>
<organism evidence="9 10">
    <name type="scientific">Ciona savignyi</name>
    <name type="common">Pacific transparent sea squirt</name>
    <dbReference type="NCBI Taxonomy" id="51511"/>
    <lineage>
        <taxon>Eukaryota</taxon>
        <taxon>Metazoa</taxon>
        <taxon>Chordata</taxon>
        <taxon>Tunicata</taxon>
        <taxon>Ascidiacea</taxon>
        <taxon>Phlebobranchia</taxon>
        <taxon>Cionidae</taxon>
        <taxon>Ciona</taxon>
    </lineage>
</organism>
<keyword evidence="10" id="KW-1185">Reference proteome</keyword>